<evidence type="ECO:0000313" key="2">
    <source>
        <dbReference type="EMBL" id="VFJ48146.1"/>
    </source>
</evidence>
<evidence type="ECO:0000313" key="3">
    <source>
        <dbReference type="EMBL" id="VFJ53116.1"/>
    </source>
</evidence>
<feature type="transmembrane region" description="Helical" evidence="1">
    <location>
        <begin position="56"/>
        <end position="74"/>
    </location>
</feature>
<dbReference type="AlphaFoldDB" id="A0A450S8E5"/>
<name>A0A450S8E5_9GAMM</name>
<proteinExistence type="predicted"/>
<dbReference type="EMBL" id="CAADEY010000020">
    <property type="protein sequence ID" value="VFJ48146.1"/>
    <property type="molecule type" value="Genomic_DNA"/>
</dbReference>
<keyword evidence="1" id="KW-0472">Membrane</keyword>
<reference evidence="2" key="1">
    <citation type="submission" date="2019-02" db="EMBL/GenBank/DDBJ databases">
        <authorList>
            <person name="Gruber-Vodicka R. H."/>
            <person name="Seah K. B. B."/>
        </authorList>
    </citation>
    <scope>NUCLEOTIDE SEQUENCE</scope>
    <source>
        <strain evidence="2">BECK_DK161</strain>
        <strain evidence="3">BECK_DK47</strain>
    </source>
</reference>
<keyword evidence="1" id="KW-0812">Transmembrane</keyword>
<organism evidence="2">
    <name type="scientific">Candidatus Kentrum sp. DK</name>
    <dbReference type="NCBI Taxonomy" id="2126562"/>
    <lineage>
        <taxon>Bacteria</taxon>
        <taxon>Pseudomonadati</taxon>
        <taxon>Pseudomonadota</taxon>
        <taxon>Gammaproteobacteria</taxon>
        <taxon>Candidatus Kentrum</taxon>
    </lineage>
</organism>
<protein>
    <submittedName>
        <fullName evidence="2">Uncharacterized protein</fullName>
    </submittedName>
</protein>
<evidence type="ECO:0000256" key="1">
    <source>
        <dbReference type="SAM" id="Phobius"/>
    </source>
</evidence>
<accession>A0A450S8E5</accession>
<dbReference type="EMBL" id="CAADEX010000041">
    <property type="protein sequence ID" value="VFJ53116.1"/>
    <property type="molecule type" value="Genomic_DNA"/>
</dbReference>
<gene>
    <name evidence="3" type="ORF">BECKDK2373B_GA0170837_10414</name>
    <name evidence="2" type="ORF">BECKDK2373C_GA0170839_102030</name>
</gene>
<sequence length="113" mass="12283">MEKERIDVGEYSSWSKVGISILISTLASAVGFISAFVFTETAIFSGVEFSHPPVTAIVIMGGAVLLTVIFTFLLSRHERGSFSLTELKDELTVAYLSALEESTLNPSKGYNDE</sequence>
<feature type="transmembrane region" description="Helical" evidence="1">
    <location>
        <begin position="21"/>
        <end position="44"/>
    </location>
</feature>
<keyword evidence="1" id="KW-1133">Transmembrane helix</keyword>